<feature type="chain" id="PRO_5038938565" evidence="5">
    <location>
        <begin position="31"/>
        <end position="276"/>
    </location>
</feature>
<dbReference type="SUPFAM" id="SSF53850">
    <property type="entry name" value="Periplasmic binding protein-like II"/>
    <property type="match status" value="1"/>
</dbReference>
<comment type="caution">
    <text evidence="6">The sequence shown here is derived from an EMBL/GenBank/DDBJ whole genome shotgun (WGS) entry which is preliminary data.</text>
</comment>
<sequence length="276" mass="27826">MPVTGSTWIVLTSRTCKFLAVTLLSGSLMVAGCGSPTASEEGSTATSAGSGAASVQLHVLAAASLRKAFTDIGKSFESTHAGTTVEFTFAGSSDLVTQLTQGAPADVLATADSATMDKAWKAHSVINPVDFAANTLTIVVAPGNPKGIGGFADLARPGLDVVVCAPQVPCGAAAAATSKEAGVQLNPVSEESSVTDVLNKVIAGQADAGLVYFTDAKAAGDKVTAVRFPEAQSISNTYPIAVTSNSRNPERANQFIETVNGDVGHQILAAAGFSAP</sequence>
<dbReference type="Pfam" id="PF13531">
    <property type="entry name" value="SBP_bac_11"/>
    <property type="match status" value="1"/>
</dbReference>
<evidence type="ECO:0000256" key="3">
    <source>
        <dbReference type="ARBA" id="ARBA00022729"/>
    </source>
</evidence>
<evidence type="ECO:0000313" key="7">
    <source>
        <dbReference type="Proteomes" id="UP000186919"/>
    </source>
</evidence>
<evidence type="ECO:0000313" key="6">
    <source>
        <dbReference type="EMBL" id="OAT68069.1"/>
    </source>
</evidence>
<evidence type="ECO:0000256" key="2">
    <source>
        <dbReference type="ARBA" id="ARBA00022723"/>
    </source>
</evidence>
<comment type="similarity">
    <text evidence="1">Belongs to the bacterial solute-binding protein ModA family.</text>
</comment>
<dbReference type="NCBIfam" id="TIGR01256">
    <property type="entry name" value="modA"/>
    <property type="match status" value="1"/>
</dbReference>
<keyword evidence="3 5" id="KW-0732">Signal</keyword>
<feature type="binding site" evidence="4">
    <location>
        <position position="64"/>
    </location>
    <ligand>
        <name>molybdate</name>
        <dbReference type="ChEBI" id="CHEBI:36264"/>
    </ligand>
</feature>
<reference evidence="6 7" key="1">
    <citation type="submission" date="2016-01" db="EMBL/GenBank/DDBJ databases">
        <title>Mycobacterium immunogenum strain CD11_6 genome sequencing and assembly.</title>
        <authorList>
            <person name="Kaur G."/>
            <person name="Nair G.R."/>
            <person name="Mayilraj S."/>
        </authorList>
    </citation>
    <scope>NUCLEOTIDE SEQUENCE [LARGE SCALE GENOMIC DNA]</scope>
    <source>
        <strain evidence="6 7">CD11-6</strain>
    </source>
</reference>
<proteinExistence type="inferred from homology"/>
<evidence type="ECO:0000256" key="1">
    <source>
        <dbReference type="ARBA" id="ARBA00009175"/>
    </source>
</evidence>
<protein>
    <submittedName>
        <fullName evidence="6">Molybdate-binding protein</fullName>
    </submittedName>
</protein>
<dbReference type="RefSeq" id="WP_064630969.1">
    <property type="nucleotide sequence ID" value="NZ_LQYE01000027.1"/>
</dbReference>
<dbReference type="InterPro" id="IPR050682">
    <property type="entry name" value="ModA/WtpA"/>
</dbReference>
<dbReference type="Gene3D" id="3.40.190.10">
    <property type="entry name" value="Periplasmic binding protein-like II"/>
    <property type="match status" value="2"/>
</dbReference>
<evidence type="ECO:0000256" key="4">
    <source>
        <dbReference type="PIRSR" id="PIRSR004846-1"/>
    </source>
</evidence>
<gene>
    <name evidence="6" type="ORF">AWB85_09435</name>
</gene>
<feature type="signal peptide" evidence="5">
    <location>
        <begin position="1"/>
        <end position="30"/>
    </location>
</feature>
<dbReference type="Proteomes" id="UP000186919">
    <property type="component" value="Unassembled WGS sequence"/>
</dbReference>
<dbReference type="GO" id="GO:0030973">
    <property type="term" value="F:molybdate ion binding"/>
    <property type="evidence" value="ECO:0007669"/>
    <property type="project" value="TreeGrafter"/>
</dbReference>
<dbReference type="PANTHER" id="PTHR30632:SF0">
    <property type="entry name" value="SULFATE-BINDING PROTEIN"/>
    <property type="match status" value="1"/>
</dbReference>
<dbReference type="AlphaFoldDB" id="A0A179V849"/>
<accession>A0A179V849</accession>
<evidence type="ECO:0000256" key="5">
    <source>
        <dbReference type="SAM" id="SignalP"/>
    </source>
</evidence>
<organism evidence="6 7">
    <name type="scientific">Mycobacteroides immunogenum</name>
    <dbReference type="NCBI Taxonomy" id="83262"/>
    <lineage>
        <taxon>Bacteria</taxon>
        <taxon>Bacillati</taxon>
        <taxon>Actinomycetota</taxon>
        <taxon>Actinomycetes</taxon>
        <taxon>Mycobacteriales</taxon>
        <taxon>Mycobacteriaceae</taxon>
        <taxon>Mycobacteroides</taxon>
    </lineage>
</organism>
<dbReference type="GO" id="GO:0015689">
    <property type="term" value="P:molybdate ion transport"/>
    <property type="evidence" value="ECO:0007669"/>
    <property type="project" value="InterPro"/>
</dbReference>
<keyword evidence="4" id="KW-0500">Molybdenum</keyword>
<feature type="binding site" evidence="4">
    <location>
        <position position="212"/>
    </location>
    <ligand>
        <name>molybdate</name>
        <dbReference type="ChEBI" id="CHEBI:36264"/>
    </ligand>
</feature>
<dbReference type="GO" id="GO:0046872">
    <property type="term" value="F:metal ion binding"/>
    <property type="evidence" value="ECO:0007669"/>
    <property type="project" value="UniProtKB-KW"/>
</dbReference>
<dbReference type="PIRSF" id="PIRSF004846">
    <property type="entry name" value="ModA"/>
    <property type="match status" value="1"/>
</dbReference>
<dbReference type="PANTHER" id="PTHR30632">
    <property type="entry name" value="MOLYBDATE-BINDING PERIPLASMIC PROTEIN"/>
    <property type="match status" value="1"/>
</dbReference>
<name>A0A179V849_9MYCO</name>
<dbReference type="CDD" id="cd13538">
    <property type="entry name" value="PBP2_ModA_like_1"/>
    <property type="match status" value="1"/>
</dbReference>
<feature type="binding site" evidence="4">
    <location>
        <position position="194"/>
    </location>
    <ligand>
        <name>molybdate</name>
        <dbReference type="ChEBI" id="CHEBI:36264"/>
    </ligand>
</feature>
<feature type="binding site" evidence="4">
    <location>
        <position position="92"/>
    </location>
    <ligand>
        <name>molybdate</name>
        <dbReference type="ChEBI" id="CHEBI:36264"/>
    </ligand>
</feature>
<dbReference type="InterPro" id="IPR005950">
    <property type="entry name" value="ModA"/>
</dbReference>
<dbReference type="EMBL" id="LQYE01000027">
    <property type="protein sequence ID" value="OAT68069.1"/>
    <property type="molecule type" value="Genomic_DNA"/>
</dbReference>
<keyword evidence="2 4" id="KW-0479">Metal-binding</keyword>